<dbReference type="AlphaFoldDB" id="A0A1D2VFY1"/>
<dbReference type="RefSeq" id="XP_020046842.1">
    <property type="nucleotide sequence ID" value="XM_020194622.1"/>
</dbReference>
<dbReference type="Proteomes" id="UP000095038">
    <property type="component" value="Unassembled WGS sequence"/>
</dbReference>
<keyword evidence="2" id="KW-1185">Reference proteome</keyword>
<gene>
    <name evidence="1" type="ORF">ASCRUDRAFT_81461</name>
</gene>
<organism evidence="1 2">
    <name type="scientific">Ascoidea rubescens DSM 1968</name>
    <dbReference type="NCBI Taxonomy" id="1344418"/>
    <lineage>
        <taxon>Eukaryota</taxon>
        <taxon>Fungi</taxon>
        <taxon>Dikarya</taxon>
        <taxon>Ascomycota</taxon>
        <taxon>Saccharomycotina</taxon>
        <taxon>Saccharomycetes</taxon>
        <taxon>Ascoideaceae</taxon>
        <taxon>Ascoidea</taxon>
    </lineage>
</organism>
<dbReference type="EMBL" id="KV454482">
    <property type="protein sequence ID" value="ODV60535.1"/>
    <property type="molecule type" value="Genomic_DNA"/>
</dbReference>
<proteinExistence type="predicted"/>
<evidence type="ECO:0000313" key="1">
    <source>
        <dbReference type="EMBL" id="ODV60535.1"/>
    </source>
</evidence>
<name>A0A1D2VFY1_9ASCO</name>
<dbReference type="InParanoid" id="A0A1D2VFY1"/>
<reference evidence="2" key="1">
    <citation type="submission" date="2016-05" db="EMBL/GenBank/DDBJ databases">
        <title>Comparative genomics of biotechnologically important yeasts.</title>
        <authorList>
            <consortium name="DOE Joint Genome Institute"/>
            <person name="Riley R."/>
            <person name="Haridas S."/>
            <person name="Wolfe K.H."/>
            <person name="Lopes M.R."/>
            <person name="Hittinger C.T."/>
            <person name="Goker M."/>
            <person name="Salamov A."/>
            <person name="Wisecaver J."/>
            <person name="Long T.M."/>
            <person name="Aerts A.L."/>
            <person name="Barry K."/>
            <person name="Choi C."/>
            <person name="Clum A."/>
            <person name="Coughlan A.Y."/>
            <person name="Deshpande S."/>
            <person name="Douglass A.P."/>
            <person name="Hanson S.J."/>
            <person name="Klenk H.-P."/>
            <person name="Labutti K."/>
            <person name="Lapidus A."/>
            <person name="Lindquist E."/>
            <person name="Lipzen A."/>
            <person name="Meier-Kolthoff J.P."/>
            <person name="Ohm R.A."/>
            <person name="Otillar R.P."/>
            <person name="Pangilinan J."/>
            <person name="Peng Y."/>
            <person name="Rokas A."/>
            <person name="Rosa C.A."/>
            <person name="Scheuner C."/>
            <person name="Sibirny A.A."/>
            <person name="Slot J.C."/>
            <person name="Stielow J.B."/>
            <person name="Sun H."/>
            <person name="Kurtzman C.P."/>
            <person name="Blackwell M."/>
            <person name="Grigoriev I.V."/>
            <person name="Jeffries T.W."/>
        </authorList>
    </citation>
    <scope>NUCLEOTIDE SEQUENCE [LARGE SCALE GENOMIC DNA]</scope>
    <source>
        <strain evidence="2">DSM 1968</strain>
    </source>
</reference>
<dbReference type="GeneID" id="30968258"/>
<evidence type="ECO:0000313" key="2">
    <source>
        <dbReference type="Proteomes" id="UP000095038"/>
    </source>
</evidence>
<sequence length="102" mass="11902">MGVICKYNNKKTVQNKQIRQVKQLKSMKWKKIEVMIVFIQPSLCERNIGLNQTTNKTSKPNQLKQYNQHLQLKNITTVKKCHRNHGGPCRVASVILLKYPKL</sequence>
<accession>A0A1D2VFY1</accession>
<protein>
    <submittedName>
        <fullName evidence="1">Uncharacterized protein</fullName>
    </submittedName>
</protein>